<keyword evidence="2" id="KW-1185">Reference proteome</keyword>
<dbReference type="Proteomes" id="UP000297452">
    <property type="component" value="Unassembled WGS sequence"/>
</dbReference>
<organism evidence="1 2">
    <name type="scientific">Botryotinia narcissicola</name>
    <dbReference type="NCBI Taxonomy" id="278944"/>
    <lineage>
        <taxon>Eukaryota</taxon>
        <taxon>Fungi</taxon>
        <taxon>Dikarya</taxon>
        <taxon>Ascomycota</taxon>
        <taxon>Pezizomycotina</taxon>
        <taxon>Leotiomycetes</taxon>
        <taxon>Helotiales</taxon>
        <taxon>Sclerotiniaceae</taxon>
        <taxon>Botryotinia</taxon>
    </lineage>
</organism>
<evidence type="ECO:0000313" key="2">
    <source>
        <dbReference type="Proteomes" id="UP000297452"/>
    </source>
</evidence>
<comment type="caution">
    <text evidence="1">The sequence shown here is derived from an EMBL/GenBank/DDBJ whole genome shotgun (WGS) entry which is preliminary data.</text>
</comment>
<sequence>MTLAVFPMVYSRVFGQKFGDRNISAHNASSPIFQNGSFFQDIVIANKPNAPGSIAHDLDVTNVPVMYLMIYGPSTVVA</sequence>
<dbReference type="EMBL" id="PQXJ01001773">
    <property type="protein sequence ID" value="TGO43600.1"/>
    <property type="molecule type" value="Genomic_DNA"/>
</dbReference>
<name>A0A4Z1HA26_9HELO</name>
<gene>
    <name evidence="1" type="ORF">BOTNAR_1780g00020</name>
</gene>
<evidence type="ECO:0000313" key="1">
    <source>
        <dbReference type="EMBL" id="TGO43600.1"/>
    </source>
</evidence>
<proteinExistence type="predicted"/>
<protein>
    <submittedName>
        <fullName evidence="1">Uncharacterized protein</fullName>
    </submittedName>
</protein>
<accession>A0A4Z1HA26</accession>
<reference evidence="1 2" key="1">
    <citation type="submission" date="2017-12" db="EMBL/GenBank/DDBJ databases">
        <title>Comparative genomics of Botrytis spp.</title>
        <authorList>
            <person name="Valero-Jimenez C.A."/>
            <person name="Tapia P."/>
            <person name="Veloso J."/>
            <person name="Silva-Moreno E."/>
            <person name="Staats M."/>
            <person name="Valdes J.H."/>
            <person name="Van Kan J.A.L."/>
        </authorList>
    </citation>
    <scope>NUCLEOTIDE SEQUENCE [LARGE SCALE GENOMIC DNA]</scope>
    <source>
        <strain evidence="1 2">MUCL2120</strain>
    </source>
</reference>
<dbReference type="AlphaFoldDB" id="A0A4Z1HA26"/>